<comment type="caution">
    <text evidence="1">The sequence shown here is derived from an EMBL/GenBank/DDBJ whole genome shotgun (WGS) entry which is preliminary data.</text>
</comment>
<name>A0ABU4TTG6_9PSEU</name>
<organism evidence="1 2">
    <name type="scientific">Lentzea kristufekii</name>
    <dbReference type="NCBI Taxonomy" id="3095430"/>
    <lineage>
        <taxon>Bacteria</taxon>
        <taxon>Bacillati</taxon>
        <taxon>Actinomycetota</taxon>
        <taxon>Actinomycetes</taxon>
        <taxon>Pseudonocardiales</taxon>
        <taxon>Pseudonocardiaceae</taxon>
        <taxon>Lentzea</taxon>
    </lineage>
</organism>
<keyword evidence="2" id="KW-1185">Reference proteome</keyword>
<evidence type="ECO:0000313" key="1">
    <source>
        <dbReference type="EMBL" id="MDX8051588.1"/>
    </source>
</evidence>
<dbReference type="RefSeq" id="WP_319985753.1">
    <property type="nucleotide sequence ID" value="NZ_JAXAVV010000009.1"/>
</dbReference>
<evidence type="ECO:0000313" key="2">
    <source>
        <dbReference type="Proteomes" id="UP001271792"/>
    </source>
</evidence>
<protein>
    <recommendedName>
        <fullName evidence="3">SPOR domain-containing protein</fullName>
    </recommendedName>
</protein>
<proteinExistence type="predicted"/>
<dbReference type="EMBL" id="JAXAVV010000009">
    <property type="protein sequence ID" value="MDX8051588.1"/>
    <property type="molecule type" value="Genomic_DNA"/>
</dbReference>
<reference evidence="1 2" key="2">
    <citation type="submission" date="2023-11" db="EMBL/GenBank/DDBJ databases">
        <authorList>
            <person name="Lara A.C."/>
            <person name="Chronakova A."/>
        </authorList>
    </citation>
    <scope>NUCLEOTIDE SEQUENCE [LARGE SCALE GENOMIC DNA]</scope>
    <source>
        <strain evidence="1 2">BCCO 10_0798</strain>
    </source>
</reference>
<gene>
    <name evidence="1" type="ORF">SK571_19545</name>
</gene>
<sequence>MYAAASGDFPDASELARTGLRPDGRYHCVVSGVTDPSHARTLEQRLHAFGGVYGLV</sequence>
<accession>A0ABU4TTG6</accession>
<evidence type="ECO:0008006" key="3">
    <source>
        <dbReference type="Google" id="ProtNLM"/>
    </source>
</evidence>
<dbReference type="Proteomes" id="UP001271792">
    <property type="component" value="Unassembled WGS sequence"/>
</dbReference>
<reference evidence="1 2" key="1">
    <citation type="submission" date="2023-11" db="EMBL/GenBank/DDBJ databases">
        <title>Lentzea sokolovensis, sp. nov., Lentzea kristufkii, sp. nov., and Lentzea miocenensis, sp. nov., rare actinobacteria from Sokolov Coal Basin, Miocene lacustrine sediment, Czech Republic.</title>
        <authorList>
            <person name="Lara A."/>
            <person name="Kotroba L."/>
            <person name="Nouioui I."/>
            <person name="Neumann-Schaal M."/>
            <person name="Mast Y."/>
            <person name="Chronakova A."/>
        </authorList>
    </citation>
    <scope>NUCLEOTIDE SEQUENCE [LARGE SCALE GENOMIC DNA]</scope>
    <source>
        <strain evidence="1 2">BCCO 10_0798</strain>
    </source>
</reference>